<dbReference type="EMBL" id="GEBQ01008558">
    <property type="protein sequence ID" value="JAT31419.1"/>
    <property type="molecule type" value="Transcribed_RNA"/>
</dbReference>
<gene>
    <name evidence="3" type="ORF">g.4986</name>
    <name evidence="4" type="ORF">g.4987</name>
    <name evidence="2" type="ORF">g.4988</name>
</gene>
<evidence type="ECO:0000313" key="2">
    <source>
        <dbReference type="EMBL" id="JAT13315.1"/>
    </source>
</evidence>
<dbReference type="EMBL" id="GEBQ01017161">
    <property type="protein sequence ID" value="JAT22816.1"/>
    <property type="molecule type" value="Transcribed_RNA"/>
</dbReference>
<keyword evidence="1" id="KW-0472">Membrane</keyword>
<feature type="non-terminal residue" evidence="3">
    <location>
        <position position="1"/>
    </location>
</feature>
<dbReference type="AlphaFoldDB" id="A0A1B6LGJ4"/>
<evidence type="ECO:0000313" key="4">
    <source>
        <dbReference type="EMBL" id="JAT31419.1"/>
    </source>
</evidence>
<organism evidence="3">
    <name type="scientific">Graphocephala atropunctata</name>
    <dbReference type="NCBI Taxonomy" id="36148"/>
    <lineage>
        <taxon>Eukaryota</taxon>
        <taxon>Metazoa</taxon>
        <taxon>Ecdysozoa</taxon>
        <taxon>Arthropoda</taxon>
        <taxon>Hexapoda</taxon>
        <taxon>Insecta</taxon>
        <taxon>Pterygota</taxon>
        <taxon>Neoptera</taxon>
        <taxon>Paraneoptera</taxon>
        <taxon>Hemiptera</taxon>
        <taxon>Auchenorrhyncha</taxon>
        <taxon>Membracoidea</taxon>
        <taxon>Cicadellidae</taxon>
        <taxon>Cicadellinae</taxon>
        <taxon>Cicadellini</taxon>
        <taxon>Graphocephala</taxon>
    </lineage>
</organism>
<feature type="transmembrane region" description="Helical" evidence="1">
    <location>
        <begin position="16"/>
        <end position="42"/>
    </location>
</feature>
<dbReference type="EMBL" id="GEBQ01026662">
    <property type="protein sequence ID" value="JAT13315.1"/>
    <property type="molecule type" value="Transcribed_RNA"/>
</dbReference>
<keyword evidence="1" id="KW-0812">Transmembrane</keyword>
<sequence>RFYPQSRGSHHLPPSIVFMVVMKYLLFHVSSFVLCLLAETALPQRSFLRRTEEEIVRKLVKPCPGEGRMLISLLQKYTKVFAETLGAYGGSAHVLISRIIHSLYNRNGPQFIHVQVDLNNLDNTYRWSNQQSSFVQESIENTTQAWIAFKSYFERSGKKKAPW</sequence>
<keyword evidence="1" id="KW-1133">Transmembrane helix</keyword>
<evidence type="ECO:0000313" key="3">
    <source>
        <dbReference type="EMBL" id="JAT22816.1"/>
    </source>
</evidence>
<protein>
    <submittedName>
        <fullName evidence="3">Uncharacterized protein</fullName>
    </submittedName>
</protein>
<evidence type="ECO:0000256" key="1">
    <source>
        <dbReference type="SAM" id="Phobius"/>
    </source>
</evidence>
<proteinExistence type="predicted"/>
<name>A0A1B6LGJ4_9HEMI</name>
<reference evidence="3" key="1">
    <citation type="submission" date="2015-11" db="EMBL/GenBank/DDBJ databases">
        <title>De novo transcriptome assembly of four potential Pierce s Disease insect vectors from Arizona vineyards.</title>
        <authorList>
            <person name="Tassone E.E."/>
        </authorList>
    </citation>
    <scope>NUCLEOTIDE SEQUENCE</scope>
</reference>
<accession>A0A1B6LGJ4</accession>